<dbReference type="PANTHER" id="PTHR12526">
    <property type="entry name" value="GLYCOSYLTRANSFERASE"/>
    <property type="match status" value="1"/>
</dbReference>
<dbReference type="AlphaFoldDB" id="A0A1F7URE1"/>
<sequence length="328" mass="37640">MKVCIPFKINDVGGSSTFVKNFINQLKGKGIEITDNPKEHSDIFFVMTSRPLIEIWKAKQRGVKIVQRLDGVYYYAVHGIKYLFLNIRMRFIHQYLADYVIYQSKYSRVCCNLFLGQSRAPWNIIYNGIDTDMFSPDGPSHILKTNPKQIILISIGDFRRREQIQPLIETCSLLHGKFDIKLILIGSITSNLKPLVNLPFISLLDVIPNQELHSYLRGADIFLFSDRSACPNAVLEALACGLPVVAFQKGAMKELVPDGMGILIPYDLQNFFKQIAPSDYKTMAHIIEDVLQRRILLNDKYTIANYARQYFSLETMTENYLEIFHSLI</sequence>
<dbReference type="Proteomes" id="UP000176846">
    <property type="component" value="Unassembled WGS sequence"/>
</dbReference>
<evidence type="ECO:0008006" key="3">
    <source>
        <dbReference type="Google" id="ProtNLM"/>
    </source>
</evidence>
<dbReference type="CDD" id="cd03801">
    <property type="entry name" value="GT4_PimA-like"/>
    <property type="match status" value="1"/>
</dbReference>
<dbReference type="Pfam" id="PF13692">
    <property type="entry name" value="Glyco_trans_1_4"/>
    <property type="match status" value="1"/>
</dbReference>
<organism evidence="1 2">
    <name type="scientific">Candidatus Uhrbacteria bacterium RIFCSPLOWO2_01_FULL_47_25</name>
    <dbReference type="NCBI Taxonomy" id="1802402"/>
    <lineage>
        <taxon>Bacteria</taxon>
        <taxon>Candidatus Uhriibacteriota</taxon>
    </lineage>
</organism>
<dbReference type="PANTHER" id="PTHR12526:SF630">
    <property type="entry name" value="GLYCOSYLTRANSFERASE"/>
    <property type="match status" value="1"/>
</dbReference>
<proteinExistence type="predicted"/>
<dbReference type="Gene3D" id="3.40.50.2000">
    <property type="entry name" value="Glycogen Phosphorylase B"/>
    <property type="match status" value="2"/>
</dbReference>
<evidence type="ECO:0000313" key="1">
    <source>
        <dbReference type="EMBL" id="OGL80294.1"/>
    </source>
</evidence>
<gene>
    <name evidence="1" type="ORF">A2936_02915</name>
</gene>
<reference evidence="1 2" key="1">
    <citation type="journal article" date="2016" name="Nat. Commun.">
        <title>Thousands of microbial genomes shed light on interconnected biogeochemical processes in an aquifer system.</title>
        <authorList>
            <person name="Anantharaman K."/>
            <person name="Brown C.T."/>
            <person name="Hug L.A."/>
            <person name="Sharon I."/>
            <person name="Castelle C.J."/>
            <person name="Probst A.J."/>
            <person name="Thomas B.C."/>
            <person name="Singh A."/>
            <person name="Wilkins M.J."/>
            <person name="Karaoz U."/>
            <person name="Brodie E.L."/>
            <person name="Williams K.H."/>
            <person name="Hubbard S.S."/>
            <person name="Banfield J.F."/>
        </authorList>
    </citation>
    <scope>NUCLEOTIDE SEQUENCE [LARGE SCALE GENOMIC DNA]</scope>
</reference>
<evidence type="ECO:0000313" key="2">
    <source>
        <dbReference type="Proteomes" id="UP000176846"/>
    </source>
</evidence>
<dbReference type="EMBL" id="MGEK01000039">
    <property type="protein sequence ID" value="OGL80294.1"/>
    <property type="molecule type" value="Genomic_DNA"/>
</dbReference>
<name>A0A1F7URE1_9BACT</name>
<dbReference type="SUPFAM" id="SSF53756">
    <property type="entry name" value="UDP-Glycosyltransferase/glycogen phosphorylase"/>
    <property type="match status" value="1"/>
</dbReference>
<comment type="caution">
    <text evidence="1">The sequence shown here is derived from an EMBL/GenBank/DDBJ whole genome shotgun (WGS) entry which is preliminary data.</text>
</comment>
<accession>A0A1F7URE1</accession>
<protein>
    <recommendedName>
        <fullName evidence="3">Glycosyl transferase family 1 domain-containing protein</fullName>
    </recommendedName>
</protein>